<dbReference type="KEGG" id="aja:AJAP_22385"/>
<evidence type="ECO:0000313" key="1">
    <source>
        <dbReference type="EMBL" id="AIG77333.1"/>
    </source>
</evidence>
<dbReference type="eggNOG" id="ENOG50321GW">
    <property type="taxonomic scope" value="Bacteria"/>
</dbReference>
<reference evidence="1 2" key="1">
    <citation type="journal article" date="2014" name="J. Biotechnol.">
        <title>Complete genome sequence of the actinobacterium Amycolatopsis japonica MG417-CF17(T) (=DSM 44213T) producing (S,S)-N,N'-ethylenediaminedisuccinic acid.</title>
        <authorList>
            <person name="Stegmann E."/>
            <person name="Albersmeier A."/>
            <person name="Spohn M."/>
            <person name="Gert H."/>
            <person name="Weber T."/>
            <person name="Wohlleben W."/>
            <person name="Kalinowski J."/>
            <person name="Ruckert C."/>
        </authorList>
    </citation>
    <scope>NUCLEOTIDE SEQUENCE [LARGE SCALE GENOMIC DNA]</scope>
    <source>
        <strain evidence="2">MG417-CF17 (DSM 44213)</strain>
    </source>
</reference>
<organism evidence="1 2">
    <name type="scientific">Amycolatopsis japonica</name>
    <dbReference type="NCBI Taxonomy" id="208439"/>
    <lineage>
        <taxon>Bacteria</taxon>
        <taxon>Bacillati</taxon>
        <taxon>Actinomycetota</taxon>
        <taxon>Actinomycetes</taxon>
        <taxon>Pseudonocardiales</taxon>
        <taxon>Pseudonocardiaceae</taxon>
        <taxon>Amycolatopsis</taxon>
        <taxon>Amycolatopsis japonica group</taxon>
    </lineage>
</organism>
<sequence>MTSPAAQLASALSTTIEEKTARGSTDRLPPTQGWHPGARIGATAELGALLAYNDDGSAGICNLENGRGTWLNLQPQNRKQDQDQRPYAVWRWMAAYNGRPACLLGRLAPGAARLELHASDGTVAEADVVDGTFAAEIAVDMVSLRHARERLEAHEAASTEGRAEFERLMADSRSEMTKLKVRVYDSAGTLLYDGAAINTTD</sequence>
<name>A0A075UWD6_9PSEU</name>
<dbReference type="RefSeq" id="WP_038514890.1">
    <property type="nucleotide sequence ID" value="NZ_CP008953.1"/>
</dbReference>
<dbReference type="AlphaFoldDB" id="A0A075UWD6"/>
<proteinExistence type="predicted"/>
<protein>
    <submittedName>
        <fullName evidence="1">Uncharacterized protein</fullName>
    </submittedName>
</protein>
<dbReference type="Proteomes" id="UP000028492">
    <property type="component" value="Chromosome"/>
</dbReference>
<keyword evidence="2" id="KW-1185">Reference proteome</keyword>
<evidence type="ECO:0000313" key="2">
    <source>
        <dbReference type="Proteomes" id="UP000028492"/>
    </source>
</evidence>
<dbReference type="EMBL" id="CP008953">
    <property type="protein sequence ID" value="AIG77333.1"/>
    <property type="molecule type" value="Genomic_DNA"/>
</dbReference>
<dbReference type="HOGENOM" id="CLU_118439_0_0_11"/>
<gene>
    <name evidence="1" type="ORF">AJAP_22385</name>
</gene>
<accession>A0A075UWD6</accession>